<evidence type="ECO:0000256" key="6">
    <source>
        <dbReference type="ARBA" id="ARBA00050943"/>
    </source>
</evidence>
<dbReference type="EMBL" id="QOQD01000013">
    <property type="protein sequence ID" value="RCL72545.1"/>
    <property type="molecule type" value="Genomic_DNA"/>
</dbReference>
<reference evidence="11 12" key="1">
    <citation type="journal article" date="2018" name="Microbiome">
        <title>Fine metagenomic profile of the Mediterranean stratified and mixed water columns revealed by assembly and recruitment.</title>
        <authorList>
            <person name="Haro-Moreno J.M."/>
            <person name="Lopez-Perez M."/>
            <person name="De La Torre J.R."/>
            <person name="Picazo A."/>
            <person name="Camacho A."/>
            <person name="Rodriguez-Valera F."/>
        </authorList>
    </citation>
    <scope>NUCLEOTIDE SEQUENCE [LARGE SCALE GENOMIC DNA]</scope>
    <source>
        <strain evidence="11">MED-G57</strain>
    </source>
</reference>
<comment type="subunit">
    <text evidence="2">Homotetramer.</text>
</comment>
<dbReference type="InterPro" id="IPR029069">
    <property type="entry name" value="HotDog_dom_sf"/>
</dbReference>
<sequence>MSAIKKLKDLLNLVTIDSETFTVPAKEIGWRRIFGGLIVAQAIMAAYRTVEEKSLHSLHCYFLRAGDPDIPIIYKVSKLRDGNSFVQRNIYAYQNKHLIFQMIASFHRVEDGLIHQDPMPHTKDPSALAEEIELLKKAFKNGPKNIRDTRDRLRPIEFRPVKPRNMINPKKEKPEQLVWFKTSSKINTDVSLNQALLAYASDYTILDTALMPHALSIFQKDLQIASLDHSIWFHRPFDVNDWLLYSQRSHSAYGNRGFASGHIFSQTGNLVATVAQEGMIRLPHNN</sequence>
<dbReference type="SUPFAM" id="SSF54637">
    <property type="entry name" value="Thioesterase/thiol ester dehydrase-isomerase"/>
    <property type="match status" value="2"/>
</dbReference>
<comment type="caution">
    <text evidence="11">The sequence shown here is derived from an EMBL/GenBank/DDBJ whole genome shotgun (WGS) entry which is preliminary data.</text>
</comment>
<organism evidence="11 12">
    <name type="scientific">PS1 clade bacterium</name>
    <dbReference type="NCBI Taxonomy" id="2175152"/>
    <lineage>
        <taxon>Bacteria</taxon>
        <taxon>Pseudomonadati</taxon>
        <taxon>Pseudomonadota</taxon>
        <taxon>Alphaproteobacteria</taxon>
        <taxon>PS1 clade</taxon>
    </lineage>
</organism>
<gene>
    <name evidence="11" type="ORF">DBW71_05325</name>
</gene>
<evidence type="ECO:0000259" key="10">
    <source>
        <dbReference type="Pfam" id="PF13622"/>
    </source>
</evidence>
<evidence type="ECO:0000259" key="9">
    <source>
        <dbReference type="Pfam" id="PF02551"/>
    </source>
</evidence>
<dbReference type="Proteomes" id="UP000253570">
    <property type="component" value="Unassembled WGS sequence"/>
</dbReference>
<dbReference type="PANTHER" id="PTHR11066">
    <property type="entry name" value="ACYL-COA THIOESTERASE"/>
    <property type="match status" value="1"/>
</dbReference>
<dbReference type="FunFam" id="2.40.160.210:FF:000001">
    <property type="entry name" value="Acyl-CoA thioesterase II"/>
    <property type="match status" value="1"/>
</dbReference>
<keyword evidence="3" id="KW-0378">Hydrolase</keyword>
<comment type="catalytic activity">
    <reaction evidence="6">
        <text>a fatty acyl-CoA + H2O = a fatty acid + CoA + H(+)</text>
        <dbReference type="Rhea" id="RHEA:16781"/>
        <dbReference type="ChEBI" id="CHEBI:15377"/>
        <dbReference type="ChEBI" id="CHEBI:15378"/>
        <dbReference type="ChEBI" id="CHEBI:28868"/>
        <dbReference type="ChEBI" id="CHEBI:57287"/>
        <dbReference type="ChEBI" id="CHEBI:77636"/>
        <dbReference type="EC" id="3.1.2.20"/>
    </reaction>
    <physiologicalReaction direction="left-to-right" evidence="6">
        <dbReference type="Rhea" id="RHEA:16782"/>
    </physiologicalReaction>
</comment>
<dbReference type="CDD" id="cd03444">
    <property type="entry name" value="Thioesterase_II_repeat1"/>
    <property type="match status" value="1"/>
</dbReference>
<evidence type="ECO:0000256" key="7">
    <source>
        <dbReference type="ARBA" id="ARBA00071120"/>
    </source>
</evidence>
<dbReference type="GO" id="GO:0047617">
    <property type="term" value="F:fatty acyl-CoA hydrolase activity"/>
    <property type="evidence" value="ECO:0007669"/>
    <property type="project" value="UniProtKB-EC"/>
</dbReference>
<evidence type="ECO:0000256" key="1">
    <source>
        <dbReference type="ARBA" id="ARBA00006538"/>
    </source>
</evidence>
<dbReference type="GO" id="GO:0006637">
    <property type="term" value="P:acyl-CoA metabolic process"/>
    <property type="evidence" value="ECO:0007669"/>
    <property type="project" value="InterPro"/>
</dbReference>
<name>A0A368DMW1_9PROT</name>
<evidence type="ECO:0000313" key="11">
    <source>
        <dbReference type="EMBL" id="RCL72545.1"/>
    </source>
</evidence>
<evidence type="ECO:0000256" key="3">
    <source>
        <dbReference type="ARBA" id="ARBA00022801"/>
    </source>
</evidence>
<dbReference type="Pfam" id="PF13622">
    <property type="entry name" value="4HBT_3"/>
    <property type="match status" value="1"/>
</dbReference>
<dbReference type="Pfam" id="PF02551">
    <property type="entry name" value="Acyl_CoA_thio"/>
    <property type="match status" value="1"/>
</dbReference>
<dbReference type="EC" id="3.1.2.20" evidence="5"/>
<dbReference type="PANTHER" id="PTHR11066:SF34">
    <property type="entry name" value="ACYL-COENZYME A THIOESTERASE 8"/>
    <property type="match status" value="1"/>
</dbReference>
<accession>A0A368DMW1</accession>
<keyword evidence="4" id="KW-0443">Lipid metabolism</keyword>
<protein>
    <recommendedName>
        <fullName evidence="7">Acyl-CoA thioesterase 2</fullName>
        <ecNumber evidence="5">3.1.2.20</ecNumber>
    </recommendedName>
    <alternativeName>
        <fullName evidence="8">Thioesterase II</fullName>
    </alternativeName>
</protein>
<feature type="domain" description="Acyl-CoA thioesterase 2 C-terminal" evidence="9">
    <location>
        <begin position="156"/>
        <end position="279"/>
    </location>
</feature>
<feature type="domain" description="Acyl-CoA thioesterase-like N-terminal HotDog" evidence="10">
    <location>
        <begin position="29"/>
        <end position="107"/>
    </location>
</feature>
<dbReference type="CDD" id="cd03445">
    <property type="entry name" value="Thioesterase_II_repeat2"/>
    <property type="match status" value="1"/>
</dbReference>
<dbReference type="InterPro" id="IPR049449">
    <property type="entry name" value="TesB_ACOT8-like_N"/>
</dbReference>
<dbReference type="InterPro" id="IPR025652">
    <property type="entry name" value="TesB_C"/>
</dbReference>
<evidence type="ECO:0000256" key="5">
    <source>
        <dbReference type="ARBA" id="ARBA00038894"/>
    </source>
</evidence>
<evidence type="ECO:0000256" key="2">
    <source>
        <dbReference type="ARBA" id="ARBA00011881"/>
    </source>
</evidence>
<dbReference type="AlphaFoldDB" id="A0A368DMW1"/>
<proteinExistence type="inferred from homology"/>
<evidence type="ECO:0000256" key="4">
    <source>
        <dbReference type="ARBA" id="ARBA00023098"/>
    </source>
</evidence>
<evidence type="ECO:0000313" key="12">
    <source>
        <dbReference type="Proteomes" id="UP000253570"/>
    </source>
</evidence>
<evidence type="ECO:0000256" key="8">
    <source>
        <dbReference type="ARBA" id="ARBA00079653"/>
    </source>
</evidence>
<dbReference type="GO" id="GO:0009062">
    <property type="term" value="P:fatty acid catabolic process"/>
    <property type="evidence" value="ECO:0007669"/>
    <property type="project" value="TreeGrafter"/>
</dbReference>
<dbReference type="Gene3D" id="2.40.160.210">
    <property type="entry name" value="Acyl-CoA thioesterase, double hotdog domain"/>
    <property type="match status" value="1"/>
</dbReference>
<dbReference type="InterPro" id="IPR042171">
    <property type="entry name" value="Acyl-CoA_hotdog"/>
</dbReference>
<comment type="similarity">
    <text evidence="1">Belongs to the C/M/P thioester hydrolase family.</text>
</comment>
<dbReference type="InterPro" id="IPR003703">
    <property type="entry name" value="Acyl_CoA_thio"/>
</dbReference>